<dbReference type="RefSeq" id="WP_188106862.1">
    <property type="nucleotide sequence ID" value="NZ_JAANIH010000064.1"/>
</dbReference>
<evidence type="ECO:0000313" key="4">
    <source>
        <dbReference type="Proteomes" id="UP000639516"/>
    </source>
</evidence>
<dbReference type="InterPro" id="IPR011763">
    <property type="entry name" value="COA_CT_C"/>
</dbReference>
<feature type="domain" description="CoA carboxyltransferase C-terminal" evidence="2">
    <location>
        <begin position="286"/>
        <end position="528"/>
    </location>
</feature>
<dbReference type="EMBL" id="JAATTO010000063">
    <property type="protein sequence ID" value="MBC9983181.1"/>
    <property type="molecule type" value="Genomic_DNA"/>
</dbReference>
<evidence type="ECO:0000313" key="3">
    <source>
        <dbReference type="EMBL" id="MBC9983181.1"/>
    </source>
</evidence>
<dbReference type="PANTHER" id="PTHR22855">
    <property type="entry name" value="ACETYL, PROPIONYL, PYRUVATE, AND GLUTACONYL CARBOXYLASE-RELATED"/>
    <property type="match status" value="1"/>
</dbReference>
<dbReference type="InterPro" id="IPR029045">
    <property type="entry name" value="ClpP/crotonase-like_dom_sf"/>
</dbReference>
<comment type="caution">
    <text evidence="3">The sequence shown here is derived from an EMBL/GenBank/DDBJ whole genome shotgun (WGS) entry which is preliminary data.</text>
</comment>
<evidence type="ECO:0000259" key="1">
    <source>
        <dbReference type="PROSITE" id="PS50980"/>
    </source>
</evidence>
<dbReference type="PROSITE" id="PS50980">
    <property type="entry name" value="COA_CT_NTER"/>
    <property type="match status" value="1"/>
</dbReference>
<sequence length="536" mass="58652">MRRIVSRVNTQSTEFKANHARMSGLVQALREQQRATRFDRPKRDLERIGRQNKLFVRERLELLIDAGSPFLELSSLAACRSYDGEAPGAGLLTGIGLVNGRQVMVHASDPSVKGGAWYPHSVKKIIRALDIALENHLPVVHLCDSAGGYLPLQHEFFADRQYGGRIFRNQVELSKRGIPQVAVVLGHCTAGGAYVPALSDYNIIVRGNGGIFLGGPPLVKAATGEVVSANDLGGCDVHTRISGTADYPAANEQDAIHLAREIVGEVFPPAQPWLADRIEPEQPFYEPDELYGIIPADRKRSFDVREVIARMVDGSRFHEYQPALGTTLVCGFARVFGWKIGIVANNGVLFNDSSLKAAHFIQLCDRDKVPLLFLQNITGFMIGREYEARGITKDGAKMITAQASVRVPKFTVMVGSSFGAGNYGMCGRAFDPRFLFSWPNSQIGVMGGDQAANTLTDIKRGQLARNGAIADEDEIASMRNAILEDYERHSDAYWSTSELWDDGLIDPADTRNALAVAIAASLHRPLDPLASGILRL</sequence>
<dbReference type="Gene3D" id="3.90.226.10">
    <property type="entry name" value="2-enoyl-CoA Hydratase, Chain A, domain 1"/>
    <property type="match status" value="2"/>
</dbReference>
<keyword evidence="4" id="KW-1185">Reference proteome</keyword>
<dbReference type="InterPro" id="IPR011762">
    <property type="entry name" value="COA_CT_N"/>
</dbReference>
<dbReference type="PROSITE" id="PS50989">
    <property type="entry name" value="COA_CT_CTER"/>
    <property type="match status" value="1"/>
</dbReference>
<dbReference type="Proteomes" id="UP000639516">
    <property type="component" value="Unassembled WGS sequence"/>
</dbReference>
<name>A0ABR7UHV0_9BRAD</name>
<proteinExistence type="predicted"/>
<dbReference type="Pfam" id="PF01039">
    <property type="entry name" value="Carboxyl_trans"/>
    <property type="match status" value="1"/>
</dbReference>
<evidence type="ECO:0000259" key="2">
    <source>
        <dbReference type="PROSITE" id="PS50989"/>
    </source>
</evidence>
<feature type="domain" description="CoA carboxyltransferase N-terminal" evidence="1">
    <location>
        <begin position="18"/>
        <end position="278"/>
    </location>
</feature>
<dbReference type="InterPro" id="IPR045190">
    <property type="entry name" value="MCCB/AccD1-like"/>
</dbReference>
<accession>A0ABR7UHV0</accession>
<organism evidence="3 4">
    <name type="scientific">Bradyrhizobium campsiandrae</name>
    <dbReference type="NCBI Taxonomy" id="1729892"/>
    <lineage>
        <taxon>Bacteria</taxon>
        <taxon>Pseudomonadati</taxon>
        <taxon>Pseudomonadota</taxon>
        <taxon>Alphaproteobacteria</taxon>
        <taxon>Hyphomicrobiales</taxon>
        <taxon>Nitrobacteraceae</taxon>
        <taxon>Bradyrhizobium</taxon>
    </lineage>
</organism>
<dbReference type="PANTHER" id="PTHR22855:SF13">
    <property type="entry name" value="METHYLCROTONOYL-COA CARBOXYLASE BETA CHAIN, MITOCHONDRIAL"/>
    <property type="match status" value="1"/>
</dbReference>
<reference evidence="3 4" key="1">
    <citation type="journal article" date="2020" name="Arch. Microbiol.">
        <title>Bradyrhizobium campsiandrae sp. nov., a nitrogen-fixing bacterial strain isolated from a native leguminous tree from the Amazon adapted to flooded conditions.</title>
        <authorList>
            <person name="Cabral Michel D."/>
            <person name="Martins da Costa E."/>
            <person name="Azarias Guimaraes A."/>
            <person name="Soares de Carvalho T."/>
            <person name="Santos de Castro Caputo P."/>
            <person name="Willems A."/>
            <person name="de Souza Moreira F.M."/>
        </authorList>
    </citation>
    <scope>NUCLEOTIDE SEQUENCE [LARGE SCALE GENOMIC DNA]</scope>
    <source>
        <strain evidence="4">INPA 384B</strain>
    </source>
</reference>
<gene>
    <name evidence="3" type="ORF">HA482_33810</name>
</gene>
<dbReference type="InterPro" id="IPR034733">
    <property type="entry name" value="AcCoA_carboxyl_beta"/>
</dbReference>
<dbReference type="SUPFAM" id="SSF52096">
    <property type="entry name" value="ClpP/crotonase"/>
    <property type="match status" value="2"/>
</dbReference>
<protein>
    <submittedName>
        <fullName evidence="3">Methylcrotonoyl-CoA carboxylase</fullName>
    </submittedName>
</protein>